<evidence type="ECO:0000313" key="2">
    <source>
        <dbReference type="Proteomes" id="UP000240493"/>
    </source>
</evidence>
<reference evidence="1 2" key="1">
    <citation type="submission" date="2016-07" db="EMBL/GenBank/DDBJ databases">
        <title>Multiple horizontal gene transfer events from other fungi enriched the ability of initially mycotrophic Trichoderma (Ascomycota) to feed on dead plant biomass.</title>
        <authorList>
            <consortium name="DOE Joint Genome Institute"/>
            <person name="Aerts A."/>
            <person name="Atanasova L."/>
            <person name="Chenthamara K."/>
            <person name="Zhang J."/>
            <person name="Grujic M."/>
            <person name="Henrissat B."/>
            <person name="Kuo A."/>
            <person name="Salamov A."/>
            <person name="Lipzen A."/>
            <person name="Labutti K."/>
            <person name="Barry K."/>
            <person name="Miao Y."/>
            <person name="Rahimi M.J."/>
            <person name="Shen Q."/>
            <person name="Grigoriev I.V."/>
            <person name="Kubicek C.P."/>
            <person name="Druzhinina I.S."/>
        </authorList>
    </citation>
    <scope>NUCLEOTIDE SEQUENCE [LARGE SCALE GENOMIC DNA]</scope>
    <source>
        <strain evidence="1 2">CBS 433.97</strain>
    </source>
</reference>
<proteinExistence type="predicted"/>
<sequence>MPEEGKRRENTCHCCFSGGKREIYAAHSPELLPCLPFHVPDFGPILKNSQTMSLQKAPILYTDDSPRVGGREYLGCFSIDKVRQRLDQPLLEPLGTAERENETAVEEEIAAVEQFQQLKITFFQTALALLSMSIAIPRTAQRAYRVGRHRNNSTAASSIT</sequence>
<protein>
    <submittedName>
        <fullName evidence="1">Uncharacterized protein</fullName>
    </submittedName>
</protein>
<keyword evidence="2" id="KW-1185">Reference proteome</keyword>
<evidence type="ECO:0000313" key="1">
    <source>
        <dbReference type="EMBL" id="PTB35224.1"/>
    </source>
</evidence>
<dbReference type="AlphaFoldDB" id="A0A2T3YRS3"/>
<gene>
    <name evidence="1" type="ORF">M441DRAFT_332897</name>
</gene>
<dbReference type="EMBL" id="KZ679278">
    <property type="protein sequence ID" value="PTB35224.1"/>
    <property type="molecule type" value="Genomic_DNA"/>
</dbReference>
<accession>A0A2T3YRS3</accession>
<name>A0A2T3YRS3_TRIA4</name>
<organism evidence="1 2">
    <name type="scientific">Trichoderma asperellum (strain ATCC 204424 / CBS 433.97 / NBRC 101777)</name>
    <dbReference type="NCBI Taxonomy" id="1042311"/>
    <lineage>
        <taxon>Eukaryota</taxon>
        <taxon>Fungi</taxon>
        <taxon>Dikarya</taxon>
        <taxon>Ascomycota</taxon>
        <taxon>Pezizomycotina</taxon>
        <taxon>Sordariomycetes</taxon>
        <taxon>Hypocreomycetidae</taxon>
        <taxon>Hypocreales</taxon>
        <taxon>Hypocreaceae</taxon>
        <taxon>Trichoderma</taxon>
    </lineage>
</organism>
<dbReference type="Proteomes" id="UP000240493">
    <property type="component" value="Unassembled WGS sequence"/>
</dbReference>